<dbReference type="Pfam" id="PF01925">
    <property type="entry name" value="TauE"/>
    <property type="match status" value="1"/>
</dbReference>
<keyword evidence="6 8" id="KW-1133">Transmembrane helix</keyword>
<evidence type="ECO:0000256" key="2">
    <source>
        <dbReference type="ARBA" id="ARBA00009142"/>
    </source>
</evidence>
<feature type="transmembrane region" description="Helical" evidence="8">
    <location>
        <begin position="76"/>
        <end position="96"/>
    </location>
</feature>
<evidence type="ECO:0000256" key="8">
    <source>
        <dbReference type="RuleBase" id="RU363041"/>
    </source>
</evidence>
<feature type="transmembrane region" description="Helical" evidence="8">
    <location>
        <begin position="156"/>
        <end position="174"/>
    </location>
</feature>
<feature type="transmembrane region" description="Helical" evidence="8">
    <location>
        <begin position="102"/>
        <end position="120"/>
    </location>
</feature>
<name>A0A4Q9JU12_9BACT</name>
<evidence type="ECO:0000256" key="1">
    <source>
        <dbReference type="ARBA" id="ARBA00004651"/>
    </source>
</evidence>
<evidence type="ECO:0000256" key="5">
    <source>
        <dbReference type="ARBA" id="ARBA00022692"/>
    </source>
</evidence>
<dbReference type="InterPro" id="IPR002781">
    <property type="entry name" value="TM_pro_TauE-like"/>
</dbReference>
<evidence type="ECO:0000256" key="7">
    <source>
        <dbReference type="ARBA" id="ARBA00023136"/>
    </source>
</evidence>
<keyword evidence="10" id="KW-1185">Reference proteome</keyword>
<feature type="transmembrane region" description="Helical" evidence="8">
    <location>
        <begin position="183"/>
        <end position="200"/>
    </location>
</feature>
<dbReference type="Proteomes" id="UP000292583">
    <property type="component" value="Unassembled WGS sequence"/>
</dbReference>
<evidence type="ECO:0000256" key="3">
    <source>
        <dbReference type="ARBA" id="ARBA00022448"/>
    </source>
</evidence>
<gene>
    <name evidence="9" type="ORF">DU473_04645</name>
</gene>
<feature type="transmembrane region" description="Helical" evidence="8">
    <location>
        <begin position="232"/>
        <end position="250"/>
    </location>
</feature>
<feature type="transmembrane region" description="Helical" evidence="8">
    <location>
        <begin position="9"/>
        <end position="28"/>
    </location>
</feature>
<keyword evidence="3" id="KW-0813">Transport</keyword>
<dbReference type="AlphaFoldDB" id="A0A4Q9JU12"/>
<feature type="transmembrane region" description="Helical" evidence="8">
    <location>
        <begin position="206"/>
        <end position="225"/>
    </location>
</feature>
<reference evidence="9 10" key="1">
    <citation type="submission" date="2018-07" db="EMBL/GenBank/DDBJ databases">
        <title>Campylobacter zealandensis sp. nov., isolated from birds and water in New Zealand.</title>
        <authorList>
            <person name="Wilkinson D.A."/>
            <person name="Biggs P.J."/>
            <person name="French N.P."/>
            <person name="Midwinter A.C."/>
        </authorList>
    </citation>
    <scope>NUCLEOTIDE SEQUENCE [LARGE SCALE GENOMIC DNA]</scope>
    <source>
        <strain evidence="9 10">B423b</strain>
    </source>
</reference>
<dbReference type="GO" id="GO:0005886">
    <property type="term" value="C:plasma membrane"/>
    <property type="evidence" value="ECO:0007669"/>
    <property type="project" value="UniProtKB-SubCell"/>
</dbReference>
<evidence type="ECO:0000313" key="10">
    <source>
        <dbReference type="Proteomes" id="UP000292583"/>
    </source>
</evidence>
<dbReference type="OrthoDB" id="554695at2"/>
<dbReference type="PANTHER" id="PTHR30269:SF0">
    <property type="entry name" value="MEMBRANE TRANSPORTER PROTEIN YFCA-RELATED"/>
    <property type="match status" value="1"/>
</dbReference>
<keyword evidence="7 8" id="KW-0472">Membrane</keyword>
<protein>
    <recommendedName>
        <fullName evidence="8">Probable membrane transporter protein</fullName>
    </recommendedName>
</protein>
<comment type="subcellular location">
    <subcellularLocation>
        <location evidence="1 8">Cell membrane</location>
        <topology evidence="1 8">Multi-pass membrane protein</topology>
    </subcellularLocation>
</comment>
<accession>A0A4Q9JU12</accession>
<dbReference type="RefSeq" id="WP_131162893.1">
    <property type="nucleotide sequence ID" value="NZ_CP076657.1"/>
</dbReference>
<proteinExistence type="inferred from homology"/>
<evidence type="ECO:0000256" key="6">
    <source>
        <dbReference type="ARBA" id="ARBA00022989"/>
    </source>
</evidence>
<evidence type="ECO:0000313" key="9">
    <source>
        <dbReference type="EMBL" id="TBR81095.1"/>
    </source>
</evidence>
<dbReference type="PANTHER" id="PTHR30269">
    <property type="entry name" value="TRANSMEMBRANE PROTEIN YFCA"/>
    <property type="match status" value="1"/>
</dbReference>
<keyword evidence="5 8" id="KW-0812">Transmembrane</keyword>
<dbReference type="InterPro" id="IPR052017">
    <property type="entry name" value="TSUP"/>
</dbReference>
<comment type="similarity">
    <text evidence="2 8">Belongs to the 4-toluene sulfonate uptake permease (TSUP) (TC 2.A.102) family.</text>
</comment>
<keyword evidence="4 8" id="KW-1003">Cell membrane</keyword>
<sequence>MGLENFDVIYYFVLLFVAIFAGFIDSIVGGGGLITIPALLACGVSPHLAIATNKLQSVFGSLTAAFTYYKSTTLPHLIWGVFFTAIGAAIGSYGVLFVEDDSLKIIILICLTFTFLYIAFKPNFGKEESKAKIKNIKIFHIICGLTLGFYDGFLGPGTGSFWIFVCVFLLGFSMKQASINTKILNFSSNIVALFIFIWQYKILWDIGLLMGFGQIIGAFLGSKLVLKTKGHFIKILFLIVVALTIIKVSWDYFIK</sequence>
<dbReference type="EMBL" id="QPGR01000007">
    <property type="protein sequence ID" value="TBR81095.1"/>
    <property type="molecule type" value="Genomic_DNA"/>
</dbReference>
<evidence type="ECO:0000256" key="4">
    <source>
        <dbReference type="ARBA" id="ARBA00022475"/>
    </source>
</evidence>
<organism evidence="9 10">
    <name type="scientific">Campylobacter novaezeelandiae</name>
    <dbReference type="NCBI Taxonomy" id="2267891"/>
    <lineage>
        <taxon>Bacteria</taxon>
        <taxon>Pseudomonadati</taxon>
        <taxon>Campylobacterota</taxon>
        <taxon>Epsilonproteobacteria</taxon>
        <taxon>Campylobacterales</taxon>
        <taxon>Campylobacteraceae</taxon>
        <taxon>Campylobacter</taxon>
    </lineage>
</organism>
<comment type="caution">
    <text evidence="9">The sequence shown here is derived from an EMBL/GenBank/DDBJ whole genome shotgun (WGS) entry which is preliminary data.</text>
</comment>